<evidence type="ECO:0000313" key="2">
    <source>
        <dbReference type="Proteomes" id="UP000306236"/>
    </source>
</evidence>
<dbReference type="Proteomes" id="UP000306236">
    <property type="component" value="Unassembled WGS sequence"/>
</dbReference>
<protein>
    <submittedName>
        <fullName evidence="1">Uncharacterized protein</fullName>
    </submittedName>
</protein>
<gene>
    <name evidence="1" type="ORF">E8K88_02520</name>
</gene>
<comment type="caution">
    <text evidence="1">The sequence shown here is derived from an EMBL/GenBank/DDBJ whole genome shotgun (WGS) entry which is preliminary data.</text>
</comment>
<organism evidence="1 2">
    <name type="scientific">Lampropedia aestuarii</name>
    <dbReference type="NCBI Taxonomy" id="2562762"/>
    <lineage>
        <taxon>Bacteria</taxon>
        <taxon>Pseudomonadati</taxon>
        <taxon>Pseudomonadota</taxon>
        <taxon>Betaproteobacteria</taxon>
        <taxon>Burkholderiales</taxon>
        <taxon>Comamonadaceae</taxon>
        <taxon>Lampropedia</taxon>
    </lineage>
</organism>
<dbReference type="EMBL" id="SSWX01000002">
    <property type="protein sequence ID" value="THJ36158.1"/>
    <property type="molecule type" value="Genomic_DNA"/>
</dbReference>
<keyword evidence="2" id="KW-1185">Reference proteome</keyword>
<dbReference type="RefSeq" id="WP_136405064.1">
    <property type="nucleotide sequence ID" value="NZ_SSWX01000002.1"/>
</dbReference>
<evidence type="ECO:0000313" key="1">
    <source>
        <dbReference type="EMBL" id="THJ36158.1"/>
    </source>
</evidence>
<accession>A0A4S5C133</accession>
<proteinExistence type="predicted"/>
<dbReference type="OrthoDB" id="6683226at2"/>
<dbReference type="AlphaFoldDB" id="A0A4S5C133"/>
<name>A0A4S5C133_9BURK</name>
<reference evidence="1 2" key="1">
    <citation type="submission" date="2019-04" db="EMBL/GenBank/DDBJ databases">
        <title>Lampropedia sp YIM MLB12 draf genome.</title>
        <authorList>
            <person name="Wang Y.-X."/>
        </authorList>
    </citation>
    <scope>NUCLEOTIDE SEQUENCE [LARGE SCALE GENOMIC DNA]</scope>
    <source>
        <strain evidence="1 2">YIM MLB12</strain>
    </source>
</reference>
<sequence>MLNVSKRLAGAMLESLAADHYEVTPEGIVFPRESVRVSGHFVLDAADGTRHVSRNLRMKEGLLHDLNVAYGTTPKPAGYFIALFSGNTAPAFNWAASSFSTVASEIVSQTEGYTLTTRIPWTPKANAADDTHIDNFGNEVEVTFATESVVNVTGAALLTASAKGATTGVLLSASLYPAPQSFQNGGTFRVGYRTELTQ</sequence>